<dbReference type="Gene3D" id="1.20.1280.50">
    <property type="match status" value="1"/>
</dbReference>
<feature type="compositionally biased region" description="Gly residues" evidence="1">
    <location>
        <begin position="24"/>
        <end position="34"/>
    </location>
</feature>
<dbReference type="CDD" id="cd22160">
    <property type="entry name" value="F-box_AtFBL13-like"/>
    <property type="match status" value="1"/>
</dbReference>
<gene>
    <name evidence="4" type="ORF">URODEC1_LOCUS68656</name>
</gene>
<proteinExistence type="predicted"/>
<feature type="region of interest" description="Disordered" evidence="1">
    <location>
        <begin position="268"/>
        <end position="318"/>
    </location>
</feature>
<feature type="compositionally biased region" description="Acidic residues" evidence="1">
    <location>
        <begin position="306"/>
        <end position="318"/>
    </location>
</feature>
<feature type="region of interest" description="Disordered" evidence="1">
    <location>
        <begin position="1"/>
        <end position="34"/>
    </location>
</feature>
<dbReference type="Pfam" id="PF24758">
    <property type="entry name" value="LRR_At5g56370"/>
    <property type="match status" value="1"/>
</dbReference>
<dbReference type="InterPro" id="IPR053781">
    <property type="entry name" value="F-box_AtFBL13-like"/>
</dbReference>
<evidence type="ECO:0000313" key="5">
    <source>
        <dbReference type="Proteomes" id="UP001497457"/>
    </source>
</evidence>
<dbReference type="PANTHER" id="PTHR34223:SF60">
    <property type="entry name" value="CYTOCHROME C OXIDASE SUBUNIT 5B MITOCHONDRIAL"/>
    <property type="match status" value="1"/>
</dbReference>
<feature type="domain" description="F-box" evidence="2">
    <location>
        <begin position="38"/>
        <end position="74"/>
    </location>
</feature>
<dbReference type="Proteomes" id="UP001497457">
    <property type="component" value="Chromosome 27b"/>
</dbReference>
<dbReference type="InterPro" id="IPR001810">
    <property type="entry name" value="F-box_dom"/>
</dbReference>
<dbReference type="Pfam" id="PF00646">
    <property type="entry name" value="F-box"/>
    <property type="match status" value="1"/>
</dbReference>
<organism evidence="4 5">
    <name type="scientific">Urochloa decumbens</name>
    <dbReference type="NCBI Taxonomy" id="240449"/>
    <lineage>
        <taxon>Eukaryota</taxon>
        <taxon>Viridiplantae</taxon>
        <taxon>Streptophyta</taxon>
        <taxon>Embryophyta</taxon>
        <taxon>Tracheophyta</taxon>
        <taxon>Spermatophyta</taxon>
        <taxon>Magnoliopsida</taxon>
        <taxon>Liliopsida</taxon>
        <taxon>Poales</taxon>
        <taxon>Poaceae</taxon>
        <taxon>PACMAD clade</taxon>
        <taxon>Panicoideae</taxon>
        <taxon>Panicodae</taxon>
        <taxon>Paniceae</taxon>
        <taxon>Melinidinae</taxon>
        <taxon>Urochloa</taxon>
    </lineage>
</organism>
<reference evidence="4 5" key="2">
    <citation type="submission" date="2024-10" db="EMBL/GenBank/DDBJ databases">
        <authorList>
            <person name="Ryan C."/>
        </authorList>
    </citation>
    <scope>NUCLEOTIDE SEQUENCE [LARGE SCALE GENOMIC DNA]</scope>
</reference>
<accession>A0ABC9BWM0</accession>
<dbReference type="AlphaFoldDB" id="A0ABC9BWM0"/>
<name>A0ABC9BWM0_9POAL</name>
<evidence type="ECO:0008006" key="6">
    <source>
        <dbReference type="Google" id="ProtNLM"/>
    </source>
</evidence>
<evidence type="ECO:0000256" key="1">
    <source>
        <dbReference type="SAM" id="MobiDB-lite"/>
    </source>
</evidence>
<dbReference type="InterPro" id="IPR036047">
    <property type="entry name" value="F-box-like_dom_sf"/>
</dbReference>
<dbReference type="InterPro" id="IPR055411">
    <property type="entry name" value="LRR_FXL15/At3g58940/PEG3-like"/>
</dbReference>
<feature type="compositionally biased region" description="Polar residues" evidence="1">
    <location>
        <begin position="290"/>
        <end position="301"/>
    </location>
</feature>
<evidence type="ECO:0000259" key="3">
    <source>
        <dbReference type="Pfam" id="PF24758"/>
    </source>
</evidence>
<feature type="compositionally biased region" description="Acidic residues" evidence="1">
    <location>
        <begin position="277"/>
        <end position="289"/>
    </location>
</feature>
<reference evidence="5" key="1">
    <citation type="submission" date="2024-06" db="EMBL/GenBank/DDBJ databases">
        <authorList>
            <person name="Ryan C."/>
        </authorList>
    </citation>
    <scope>NUCLEOTIDE SEQUENCE [LARGE SCALE GENOMIC DNA]</scope>
</reference>
<dbReference type="SUPFAM" id="SSF81383">
    <property type="entry name" value="F-box domain"/>
    <property type="match status" value="1"/>
</dbReference>
<dbReference type="InterPro" id="IPR053197">
    <property type="entry name" value="F-box_SCFL_complex_component"/>
</dbReference>
<keyword evidence="5" id="KW-1185">Reference proteome</keyword>
<sequence length="553" mass="62307">MPQKVTRRWVPTNRPGEASSSHGKSGGDGGGGGGADRLSALPDALLHHVMSFMKAWDAACTCLLSRRWRDLWASAPCVDIRVGRHGGAPEEFDKFVYWLLLAREALAPVETLRLQSPGEDEDDFDNNDVRMWIRHAIRRNARVIQLFGHANWPAQLEPVDFVSRHLKVLKLSYADVYERFTRQLLSRCPCLEELELKHCLVESRNITSVTLKRFTVVKCIFNMNLSVDAANLLSVRCIAPLMWVPLFKNLGTLVTGSVMIDDSSLPTQEFEKHQKDDDEFAPSTDDDDGNNSTYARSTSKYVPSFDDSDEYTSDDSDISDDFCEEYSDDIKDNHDYGNDINSDSDTYEYSEIVNGYEDKQIGNCDDGLDCAKGSKYDGCSAKYVINDYEALGGQNLLHSLSNAQNLELLGHSGEVVLRRESISCPTFSNLKPLTLGEWCINTGADFDILILLLQHSPSLEKRYLHLEMNLDIQKALETGIRSKGGSFACKYLSMVRIKCTKDDPRVHMLAQLFRCNGVPLEKIYVRRSGSFYLRNLKLERGIAIGELRESRAH</sequence>
<evidence type="ECO:0000313" key="4">
    <source>
        <dbReference type="EMBL" id="CAL5007744.1"/>
    </source>
</evidence>
<protein>
    <recommendedName>
        <fullName evidence="6">F-box domain-containing protein</fullName>
    </recommendedName>
</protein>
<dbReference type="EMBL" id="OZ075137">
    <property type="protein sequence ID" value="CAL5007744.1"/>
    <property type="molecule type" value="Genomic_DNA"/>
</dbReference>
<dbReference type="PANTHER" id="PTHR34223">
    <property type="entry name" value="OS11G0201299 PROTEIN"/>
    <property type="match status" value="1"/>
</dbReference>
<evidence type="ECO:0000259" key="2">
    <source>
        <dbReference type="Pfam" id="PF00646"/>
    </source>
</evidence>
<feature type="domain" description="F-box/LRR-repeat protein 15/At3g58940/PEG3-like LRR" evidence="3">
    <location>
        <begin position="157"/>
        <end position="234"/>
    </location>
</feature>